<evidence type="ECO:0000256" key="1">
    <source>
        <dbReference type="ARBA" id="ARBA00000427"/>
    </source>
</evidence>
<dbReference type="Gene3D" id="2.60.120.200">
    <property type="match status" value="2"/>
</dbReference>
<feature type="chain" id="PRO_5039118065" description="exo-alpha-sialidase" evidence="9">
    <location>
        <begin position="26"/>
        <end position="1670"/>
    </location>
</feature>
<dbReference type="InterPro" id="IPR011040">
    <property type="entry name" value="Sialidase"/>
</dbReference>
<dbReference type="GO" id="GO:0005737">
    <property type="term" value="C:cytoplasm"/>
    <property type="evidence" value="ECO:0007669"/>
    <property type="project" value="TreeGrafter"/>
</dbReference>
<keyword evidence="5" id="KW-0677">Repeat</keyword>
<dbReference type="CDD" id="cd15482">
    <property type="entry name" value="Sialidase_non-viral"/>
    <property type="match status" value="1"/>
</dbReference>
<dbReference type="InterPro" id="IPR000421">
    <property type="entry name" value="FA58C"/>
</dbReference>
<evidence type="ECO:0000256" key="8">
    <source>
        <dbReference type="SAM" id="Phobius"/>
    </source>
</evidence>
<sequence length="1670" mass="179038">MKKRTTQTYSILLASLMGVSAVVPASMMPVMAQTVRASATRSYAEGEMVSVNGGEGAIDASADVSAFIGLEDFTFNTTFTMTGSSVNSLFFLGDSTRQNNYITVYVNGHTIGVESRNASGTHQISGASVALNDVDFSQQHKLTFTMDGGNYYRIYLDGEMVKEGSVSVSFSAGLFDSADYMGFGNGKRANGGNPYPLTGSIGDIELYDSALSEEDILSYHRGDLGNAVYTYENAYGESVNDTEGLSAVKDLTQGSVTVRYRINDPADGPMMLMAVSDGTQDRSYLGIYVNPSSNQLGFDAPDNALFTGKTLSLSRYGKSIADTAWHTLTITKADGGIRFYLDGEYLDQYTNGITAGFFNTVSDPDSLGIGYVNRATGNEMALDGAIDYVNVYGSVLSESEIALEHETTAWVPDETPDMSNAYKSDPIDLYYTGYQNVTAYRIPSLLTTNKGTQLAFIDERNSGAGDAGNIDAVVRRKSADSDTFSEPITLIDLPNNGGSAAFTIDASAVQDTKTGRIFMLIDMFPESSGLMDTSQLTTGTGYKEVDGEMCQILYYNDGTHAEAGVIRNVDEDGIGHVYDDEGNDTGYTVIVNTGGASDEKGSLYKDGEYKGNIYMLRDGPDKGELVVLNTTYLWLVYSDDDGQTWSDPVDITPQVKEDWMVFLGTGPGVGIQLKDGNLVFPVYSANSNVGASQSSAVIISDDHGETWTLGESPQSLRGYDRETMTGGGMLTESQAVQLNDGRVLLFMRNSISNNVYMASSSDGGMTWDSIEAISELNEYYCQLSVIHYNKDDGEYLLLSNPNVSGRYDGWVHLGKVNEDGSISWDHAQQINEGKFQYSCLTVLENDGENPVFGLMYEDDTDGSFDIKYTEFDENFVKAPLISEELGAPQIVDSSAQIDGTDITVTLTFDQDIMAAGTPKLELTLGSETFAADYAGGSGTETITFKGTLPEGVKGIVRAAGISLENGLLENIRNKSVEVENLQLADLTRITEGISLYDYSSQQSSSTAPDTDGAAVNVLDGNVRTYWHSVWSDASYQLPQYVTVDLGEIQEIYKVGYVGRYSNSNGRFEQYGIAVSTDGEHFTEVQRGTFQNIDGEQQAEFAPVEARYVRLIAYSAYGNGGTQSCSMAEMMVYAYAEGVIEAGDMTELNALITSVQGMTADDYSAATWTTVQEALEAAVAISTSEDPVSQAMIDNAKDTLQQAVNALVDITRVKDKLAEAEALEQDDYTEASWTALQSVLAAAREQMDQVTSSREVTDIVMRIDNALDALVETVSDTASEAAIQALQDMVDKAAALGSDDEALQAAITAAQAVLDKDVPTSAEVVSALLDLSEAMQAVNAGESADALREDVQATIDFINENILNDIEGLRPAKVQALRDAVQAAQDAVDDPEADVDQLKAANKAMTKAAQELWEIVTKAELEALIESANGYLDGNYTEESLEALQTAITAAQAVANNDDATTSEVTDAITDLASAIAALTPEATIDRSALAHELDLVSEMLANIDNYVASSVTGLQDKLNDAQAVFDDAQASQDEIDAATAALREARLNARTKADVSALEALIAMVNSLDLSPYTSESVAAMNVPYTKALVMIENEDITQEQVDELAAAMQAAIDALEPVNAASVSPDADSAENSTSASTAAVAQSGLFAALAAAAAGMAALFRRKKHQER</sequence>
<evidence type="ECO:0000256" key="5">
    <source>
        <dbReference type="ARBA" id="ARBA00022737"/>
    </source>
</evidence>
<reference evidence="11" key="1">
    <citation type="journal article" date="2021" name="PeerJ">
        <title>Extensive microbial diversity within the chicken gut microbiome revealed by metagenomics and culture.</title>
        <authorList>
            <person name="Gilroy R."/>
            <person name="Ravi A."/>
            <person name="Getino M."/>
            <person name="Pursley I."/>
            <person name="Horton D.L."/>
            <person name="Alikhan N.F."/>
            <person name="Baker D."/>
            <person name="Gharbi K."/>
            <person name="Hall N."/>
            <person name="Watson M."/>
            <person name="Adriaenssens E.M."/>
            <person name="Foster-Nyarko E."/>
            <person name="Jarju S."/>
            <person name="Secka A."/>
            <person name="Antonio M."/>
            <person name="Oren A."/>
            <person name="Chaudhuri R.R."/>
            <person name="La Ragione R."/>
            <person name="Hildebrand F."/>
            <person name="Pallen M.J."/>
        </authorList>
    </citation>
    <scope>NUCLEOTIDE SEQUENCE</scope>
    <source>
        <strain evidence="11">CHK187-11901</strain>
    </source>
</reference>
<organism evidence="11 12">
    <name type="scientific">Candidatus Merdibacter merdavium</name>
    <dbReference type="NCBI Taxonomy" id="2838692"/>
    <lineage>
        <taxon>Bacteria</taxon>
        <taxon>Bacillati</taxon>
        <taxon>Bacillota</taxon>
        <taxon>Erysipelotrichia</taxon>
        <taxon>Erysipelotrichales</taxon>
        <taxon>Erysipelotrichaceae</taxon>
        <taxon>Merdibacter</taxon>
    </lineage>
</organism>
<gene>
    <name evidence="11" type="ORF">H9702_04125</name>
</gene>
<evidence type="ECO:0000256" key="4">
    <source>
        <dbReference type="ARBA" id="ARBA00022729"/>
    </source>
</evidence>
<dbReference type="GO" id="GO:0016020">
    <property type="term" value="C:membrane"/>
    <property type="evidence" value="ECO:0007669"/>
    <property type="project" value="TreeGrafter"/>
</dbReference>
<dbReference type="InterPro" id="IPR023364">
    <property type="entry name" value="Trans_sialidase_dom3"/>
</dbReference>
<dbReference type="InterPro" id="IPR013320">
    <property type="entry name" value="ConA-like_dom_sf"/>
</dbReference>
<dbReference type="PANTHER" id="PTHR10628:SF30">
    <property type="entry name" value="EXO-ALPHA-SIALIDASE"/>
    <property type="match status" value="1"/>
</dbReference>
<dbReference type="Pfam" id="PF07554">
    <property type="entry name" value="FIVAR"/>
    <property type="match status" value="6"/>
</dbReference>
<proteinExistence type="inferred from homology"/>
<dbReference type="Gene3D" id="2.60.120.260">
    <property type="entry name" value="Galactose-binding domain-like"/>
    <property type="match status" value="1"/>
</dbReference>
<feature type="transmembrane region" description="Helical" evidence="8">
    <location>
        <begin position="1641"/>
        <end position="1662"/>
    </location>
</feature>
<dbReference type="GO" id="GO:0006689">
    <property type="term" value="P:ganglioside catabolic process"/>
    <property type="evidence" value="ECO:0007669"/>
    <property type="project" value="TreeGrafter"/>
</dbReference>
<evidence type="ECO:0000259" key="10">
    <source>
        <dbReference type="PROSITE" id="PS50022"/>
    </source>
</evidence>
<dbReference type="GO" id="GO:0004308">
    <property type="term" value="F:exo-alpha-sialidase activity"/>
    <property type="evidence" value="ECO:0007669"/>
    <property type="project" value="UniProtKB-EC"/>
</dbReference>
<keyword evidence="6" id="KW-0378">Hydrolase</keyword>
<keyword evidence="7" id="KW-0326">Glycosidase</keyword>
<evidence type="ECO:0000313" key="12">
    <source>
        <dbReference type="Proteomes" id="UP000823896"/>
    </source>
</evidence>
<keyword evidence="8" id="KW-0472">Membrane</keyword>
<feature type="signal peptide" evidence="9">
    <location>
        <begin position="1"/>
        <end position="25"/>
    </location>
</feature>
<accession>A0A9D2SVV7</accession>
<protein>
    <recommendedName>
        <fullName evidence="3">exo-alpha-sialidase</fullName>
        <ecNumber evidence="3">3.2.1.18</ecNumber>
    </recommendedName>
</protein>
<evidence type="ECO:0000256" key="6">
    <source>
        <dbReference type="ARBA" id="ARBA00022801"/>
    </source>
</evidence>
<comment type="similarity">
    <text evidence="2">Belongs to the glycosyl hydrolase 33 family.</text>
</comment>
<dbReference type="InterPro" id="IPR004124">
    <property type="entry name" value="Glyco_hydro_33_N"/>
</dbReference>
<keyword evidence="4 9" id="KW-0732">Signal</keyword>
<dbReference type="Pfam" id="PF13088">
    <property type="entry name" value="BNR_2"/>
    <property type="match status" value="1"/>
</dbReference>
<dbReference type="Gene3D" id="2.120.10.10">
    <property type="match status" value="1"/>
</dbReference>
<evidence type="ECO:0000256" key="7">
    <source>
        <dbReference type="ARBA" id="ARBA00023295"/>
    </source>
</evidence>
<reference evidence="11" key="2">
    <citation type="submission" date="2021-04" db="EMBL/GenBank/DDBJ databases">
        <authorList>
            <person name="Gilroy R."/>
        </authorList>
    </citation>
    <scope>NUCLEOTIDE SEQUENCE</scope>
    <source>
        <strain evidence="11">CHK187-11901</strain>
    </source>
</reference>
<comment type="caution">
    <text evidence="11">The sequence shown here is derived from an EMBL/GenBank/DDBJ whole genome shotgun (WGS) entry which is preliminary data.</text>
</comment>
<dbReference type="SUPFAM" id="SSF49899">
    <property type="entry name" value="Concanavalin A-like lectins/glucanases"/>
    <property type="match status" value="2"/>
</dbReference>
<evidence type="ECO:0000256" key="2">
    <source>
        <dbReference type="ARBA" id="ARBA00009348"/>
    </source>
</evidence>
<feature type="domain" description="F5/8 type C" evidence="10">
    <location>
        <begin position="981"/>
        <end position="1134"/>
    </location>
</feature>
<comment type="catalytic activity">
    <reaction evidence="1">
        <text>Hydrolysis of alpha-(2-&gt;3)-, alpha-(2-&gt;6)-, alpha-(2-&gt;8)- glycosidic linkages of terminal sialic acid residues in oligosaccharides, glycoproteins, glycolipids, colominic acid and synthetic substrates.</text>
        <dbReference type="EC" id="3.2.1.18"/>
    </reaction>
</comment>
<evidence type="ECO:0000313" key="11">
    <source>
        <dbReference type="EMBL" id="HJC36299.1"/>
    </source>
</evidence>
<dbReference type="GO" id="GO:0009313">
    <property type="term" value="P:oligosaccharide catabolic process"/>
    <property type="evidence" value="ECO:0007669"/>
    <property type="project" value="TreeGrafter"/>
</dbReference>
<dbReference type="Gene3D" id="2.40.220.10">
    <property type="entry name" value="Intramolecular Trans-sialidase, Domain 3"/>
    <property type="match status" value="1"/>
</dbReference>
<dbReference type="Pfam" id="PF00754">
    <property type="entry name" value="F5_F8_type_C"/>
    <property type="match status" value="1"/>
</dbReference>
<dbReference type="Gene3D" id="1.20.1270.90">
    <property type="entry name" value="AF1782-like"/>
    <property type="match status" value="5"/>
</dbReference>
<dbReference type="InterPro" id="IPR008979">
    <property type="entry name" value="Galactose-bd-like_sf"/>
</dbReference>
<dbReference type="Pfam" id="PF02973">
    <property type="entry name" value="Sialidase"/>
    <property type="match status" value="2"/>
</dbReference>
<dbReference type="PANTHER" id="PTHR10628">
    <property type="entry name" value="SIALIDASE"/>
    <property type="match status" value="1"/>
</dbReference>
<dbReference type="PROSITE" id="PS50022">
    <property type="entry name" value="FA58C_3"/>
    <property type="match status" value="1"/>
</dbReference>
<evidence type="ECO:0000256" key="9">
    <source>
        <dbReference type="SAM" id="SignalP"/>
    </source>
</evidence>
<keyword evidence="8" id="KW-1133">Transmembrane helix</keyword>
<dbReference type="InterPro" id="IPR026856">
    <property type="entry name" value="Sialidase_fam"/>
</dbReference>
<dbReference type="Proteomes" id="UP000823896">
    <property type="component" value="Unassembled WGS sequence"/>
</dbReference>
<evidence type="ECO:0000256" key="3">
    <source>
        <dbReference type="ARBA" id="ARBA00012733"/>
    </source>
</evidence>
<dbReference type="SUPFAM" id="SSF50939">
    <property type="entry name" value="Sialidases"/>
    <property type="match status" value="1"/>
</dbReference>
<dbReference type="EMBL" id="DWWM01000024">
    <property type="protein sequence ID" value="HJC36299.1"/>
    <property type="molecule type" value="Genomic_DNA"/>
</dbReference>
<dbReference type="EC" id="3.2.1.18" evidence="3"/>
<dbReference type="SUPFAM" id="SSF49785">
    <property type="entry name" value="Galactose-binding domain-like"/>
    <property type="match status" value="1"/>
</dbReference>
<keyword evidence="8" id="KW-0812">Transmembrane</keyword>
<dbReference type="InterPro" id="IPR036278">
    <property type="entry name" value="Sialidase_sf"/>
</dbReference>
<name>A0A9D2SVV7_9FIRM</name>